<dbReference type="GeneID" id="69809178"/>
<protein>
    <submittedName>
        <fullName evidence="1">FAD-binding protein</fullName>
    </submittedName>
</protein>
<dbReference type="Proteomes" id="UP001272987">
    <property type="component" value="Unassembled WGS sequence"/>
</dbReference>
<comment type="caution">
    <text evidence="1">The sequence shown here is derived from an EMBL/GenBank/DDBJ whole genome shotgun (WGS) entry which is preliminary data.</text>
</comment>
<evidence type="ECO:0000313" key="2">
    <source>
        <dbReference type="EMBL" id="MDX3023186.1"/>
    </source>
</evidence>
<sequence length="88" mass="9512">MVGEAAGAGRLEGDSPTELLVHGRIAGRAAAEYSARLTVQQRSPATVRAAEAEVNRLLTAEGDQNLRALHRSVRHLMTEYDGPRTSWS</sequence>
<dbReference type="RefSeq" id="WP_010359037.1">
    <property type="nucleotide sequence ID" value="NZ_BCML01000006.1"/>
</dbReference>
<keyword evidence="3" id="KW-1185">Reference proteome</keyword>
<dbReference type="AlphaFoldDB" id="A0AAP6EHR4"/>
<organism evidence="1 4">
    <name type="scientific">Streptomyces acidiscabies</name>
    <dbReference type="NCBI Taxonomy" id="42234"/>
    <lineage>
        <taxon>Bacteria</taxon>
        <taxon>Bacillati</taxon>
        <taxon>Actinomycetota</taxon>
        <taxon>Actinomycetes</taxon>
        <taxon>Kitasatosporales</taxon>
        <taxon>Streptomycetaceae</taxon>
        <taxon>Streptomyces</taxon>
    </lineage>
</organism>
<dbReference type="EMBL" id="JARAWC010000021">
    <property type="protein sequence ID" value="MDX2963452.1"/>
    <property type="molecule type" value="Genomic_DNA"/>
</dbReference>
<dbReference type="Proteomes" id="UP001282288">
    <property type="component" value="Unassembled WGS sequence"/>
</dbReference>
<evidence type="ECO:0000313" key="1">
    <source>
        <dbReference type="EMBL" id="MDX2963452.1"/>
    </source>
</evidence>
<gene>
    <name evidence="1" type="ORF">PV399_27570</name>
    <name evidence="2" type="ORF">PV666_35700</name>
</gene>
<dbReference type="EMBL" id="JARAWP010000025">
    <property type="protein sequence ID" value="MDX3023186.1"/>
    <property type="molecule type" value="Genomic_DNA"/>
</dbReference>
<name>A0AAP6EHR4_9ACTN</name>
<proteinExistence type="predicted"/>
<evidence type="ECO:0000313" key="4">
    <source>
        <dbReference type="Proteomes" id="UP001282288"/>
    </source>
</evidence>
<accession>A0AAP6EHR4</accession>
<reference evidence="1 3" key="1">
    <citation type="journal article" date="2023" name="Microb. Genom.">
        <title>Mesoterricola silvestris gen. nov., sp. nov., Mesoterricola sediminis sp. nov., Geothrix oryzae sp. nov., Geothrix edaphica sp. nov., Geothrix rubra sp. nov., and Geothrix limicola sp. nov., six novel members of Acidobacteriota isolated from soils.</title>
        <authorList>
            <person name="Weisberg A.J."/>
            <person name="Pearce E."/>
            <person name="Kramer C.G."/>
            <person name="Chang J.H."/>
            <person name="Clarke C.R."/>
        </authorList>
    </citation>
    <scope>NUCLEOTIDE SEQUENCE</scope>
    <source>
        <strain evidence="2 3">NB05-1H</strain>
        <strain evidence="1">NRRL_B-16521</strain>
    </source>
</reference>
<evidence type="ECO:0000313" key="3">
    <source>
        <dbReference type="Proteomes" id="UP001272987"/>
    </source>
</evidence>